<feature type="transmembrane region" description="Helical" evidence="5">
    <location>
        <begin position="392"/>
        <end position="413"/>
    </location>
</feature>
<feature type="domain" description="Major facilitator superfamily (MFS) profile" evidence="6">
    <location>
        <begin position="108"/>
        <end position="530"/>
    </location>
</feature>
<reference evidence="8" key="1">
    <citation type="submission" date="2025-08" db="UniProtKB">
        <authorList>
            <consortium name="RefSeq"/>
        </authorList>
    </citation>
    <scope>IDENTIFICATION</scope>
    <source>
        <tissue evidence="8">Whole body</tissue>
    </source>
</reference>
<feature type="transmembrane region" description="Helical" evidence="5">
    <location>
        <begin position="190"/>
        <end position="209"/>
    </location>
</feature>
<dbReference type="AlphaFoldDB" id="A0A8B8HIG2"/>
<feature type="transmembrane region" description="Helical" evidence="5">
    <location>
        <begin position="279"/>
        <end position="297"/>
    </location>
</feature>
<evidence type="ECO:0000256" key="2">
    <source>
        <dbReference type="ARBA" id="ARBA00022692"/>
    </source>
</evidence>
<dbReference type="PANTHER" id="PTHR24064">
    <property type="entry name" value="SOLUTE CARRIER FAMILY 22 MEMBER"/>
    <property type="match status" value="1"/>
</dbReference>
<evidence type="ECO:0000259" key="6">
    <source>
        <dbReference type="PROSITE" id="PS50850"/>
    </source>
</evidence>
<dbReference type="InterPro" id="IPR020846">
    <property type="entry name" value="MFS_dom"/>
</dbReference>
<dbReference type="GO" id="GO:0016020">
    <property type="term" value="C:membrane"/>
    <property type="evidence" value="ECO:0007669"/>
    <property type="project" value="UniProtKB-SubCell"/>
</dbReference>
<feature type="transmembrane region" description="Helical" evidence="5">
    <location>
        <begin position="48"/>
        <end position="70"/>
    </location>
</feature>
<evidence type="ECO:0000313" key="8">
    <source>
        <dbReference type="RefSeq" id="XP_026484320.2"/>
    </source>
</evidence>
<evidence type="ECO:0000313" key="7">
    <source>
        <dbReference type="Proteomes" id="UP001652626"/>
    </source>
</evidence>
<keyword evidence="4 5" id="KW-0472">Membrane</keyword>
<organism evidence="7 8">
    <name type="scientific">Vanessa tameamea</name>
    <name type="common">Kamehameha butterfly</name>
    <dbReference type="NCBI Taxonomy" id="334116"/>
    <lineage>
        <taxon>Eukaryota</taxon>
        <taxon>Metazoa</taxon>
        <taxon>Ecdysozoa</taxon>
        <taxon>Arthropoda</taxon>
        <taxon>Hexapoda</taxon>
        <taxon>Insecta</taxon>
        <taxon>Pterygota</taxon>
        <taxon>Neoptera</taxon>
        <taxon>Endopterygota</taxon>
        <taxon>Lepidoptera</taxon>
        <taxon>Glossata</taxon>
        <taxon>Ditrysia</taxon>
        <taxon>Papilionoidea</taxon>
        <taxon>Nymphalidae</taxon>
        <taxon>Nymphalinae</taxon>
        <taxon>Vanessa</taxon>
    </lineage>
</organism>
<accession>A0A8B8HIG2</accession>
<dbReference type="RefSeq" id="XP_026484320.2">
    <property type="nucleotide sequence ID" value="XM_026628535.2"/>
</dbReference>
<feature type="transmembrane region" description="Helical" evidence="5">
    <location>
        <begin position="221"/>
        <end position="243"/>
    </location>
</feature>
<dbReference type="GO" id="GO:0022857">
    <property type="term" value="F:transmembrane transporter activity"/>
    <property type="evidence" value="ECO:0007669"/>
    <property type="project" value="InterPro"/>
</dbReference>
<evidence type="ECO:0000256" key="5">
    <source>
        <dbReference type="SAM" id="Phobius"/>
    </source>
</evidence>
<keyword evidence="2 5" id="KW-0812">Transmembrane</keyword>
<protein>
    <submittedName>
        <fullName evidence="8">Organic cation transporter protein-like isoform X1</fullName>
    </submittedName>
</protein>
<dbReference type="Proteomes" id="UP001652626">
    <property type="component" value="Chromosome 5"/>
</dbReference>
<name>A0A8B8HIG2_VANTA</name>
<evidence type="ECO:0000256" key="3">
    <source>
        <dbReference type="ARBA" id="ARBA00022989"/>
    </source>
</evidence>
<proteinExistence type="predicted"/>
<evidence type="ECO:0000256" key="1">
    <source>
        <dbReference type="ARBA" id="ARBA00004141"/>
    </source>
</evidence>
<feature type="transmembrane region" description="Helical" evidence="5">
    <location>
        <begin position="255"/>
        <end position="273"/>
    </location>
</feature>
<feature type="transmembrane region" description="Helical" evidence="5">
    <location>
        <begin position="164"/>
        <end position="183"/>
    </location>
</feature>
<dbReference type="OMA" id="MYDANWT"/>
<sequence>MILNDLSKEDQRTIEDVKEELNKKKNDDSDAFEAVLMHVGELGRYQKLLFLGMAPFGIFFAFVYFVQMFITATPQRHWCKVPELEHLDIELRRNLTAPVTGIELERCLMYDANWSQVLLNYSVPPDTPTVPCRNGWEFELKDIPYPTIVSERGWVCENAGYGPLAQTIFFVGSFIGGIFFGWMADRFGRVPALVGTNLMAFVGGIGSIYTTGLWDFSFCRFIAGTSYDSCFMTMYILVLEYVGPRYRTMVANMSIALYFGSGCLMLPWLALWVSDWKRLLWVTTLPFLLVLIVPFTVPESARWLSSRGRVNDAVKVIRRFEKINGKKIPEDVMDDFVVSASQTRQTNESIKDLFMSGPLRRVIILMVLVYMACAIIFDALVRMSEGLGLDFFITFTLTSATEIPSVTLLALILDRWGRRILTCGPLAVSGILILIMTLVPKGVPQVSLAILARFAINMSYNAAIQWSAELLPTPVRASGSALIHVSGYVATLVSPFVVFSERLWRQLPILILGITALLACSVGVLLPETNGQQMPQTIEEGERIVNSYTLCGKTEDVEEIQVENEKEKALIT</sequence>
<dbReference type="Gene3D" id="1.20.1250.20">
    <property type="entry name" value="MFS general substrate transporter like domains"/>
    <property type="match status" value="1"/>
</dbReference>
<comment type="subcellular location">
    <subcellularLocation>
        <location evidence="1">Membrane</location>
        <topology evidence="1">Multi-pass membrane protein</topology>
    </subcellularLocation>
</comment>
<dbReference type="InterPro" id="IPR005828">
    <property type="entry name" value="MFS_sugar_transport-like"/>
</dbReference>
<feature type="transmembrane region" description="Helical" evidence="5">
    <location>
        <begin position="362"/>
        <end position="380"/>
    </location>
</feature>
<dbReference type="GeneID" id="113392228"/>
<feature type="transmembrane region" description="Helical" evidence="5">
    <location>
        <begin position="507"/>
        <end position="526"/>
    </location>
</feature>
<dbReference type="Pfam" id="PF00083">
    <property type="entry name" value="Sugar_tr"/>
    <property type="match status" value="1"/>
</dbReference>
<evidence type="ECO:0000256" key="4">
    <source>
        <dbReference type="ARBA" id="ARBA00023136"/>
    </source>
</evidence>
<dbReference type="SUPFAM" id="SSF103473">
    <property type="entry name" value="MFS general substrate transporter"/>
    <property type="match status" value="1"/>
</dbReference>
<keyword evidence="7" id="KW-1185">Reference proteome</keyword>
<gene>
    <name evidence="8" type="primary">LOC113392228</name>
</gene>
<dbReference type="InterPro" id="IPR005829">
    <property type="entry name" value="Sugar_transporter_CS"/>
</dbReference>
<dbReference type="OrthoDB" id="6884957at2759"/>
<keyword evidence="3 5" id="KW-1133">Transmembrane helix</keyword>
<feature type="transmembrane region" description="Helical" evidence="5">
    <location>
        <begin position="481"/>
        <end position="500"/>
    </location>
</feature>
<feature type="transmembrane region" description="Helical" evidence="5">
    <location>
        <begin position="420"/>
        <end position="439"/>
    </location>
</feature>
<dbReference type="PROSITE" id="PS00216">
    <property type="entry name" value="SUGAR_TRANSPORT_1"/>
    <property type="match status" value="1"/>
</dbReference>
<dbReference type="PROSITE" id="PS50850">
    <property type="entry name" value="MFS"/>
    <property type="match status" value="1"/>
</dbReference>
<dbReference type="InterPro" id="IPR036259">
    <property type="entry name" value="MFS_trans_sf"/>
</dbReference>